<dbReference type="Gene3D" id="2.60.40.10">
    <property type="entry name" value="Immunoglobulins"/>
    <property type="match status" value="1"/>
</dbReference>
<organism evidence="3 4">
    <name type="scientific">Alosa alosa</name>
    <name type="common">allis shad</name>
    <dbReference type="NCBI Taxonomy" id="278164"/>
    <lineage>
        <taxon>Eukaryota</taxon>
        <taxon>Metazoa</taxon>
        <taxon>Chordata</taxon>
        <taxon>Craniata</taxon>
        <taxon>Vertebrata</taxon>
        <taxon>Euteleostomi</taxon>
        <taxon>Actinopterygii</taxon>
        <taxon>Neopterygii</taxon>
        <taxon>Teleostei</taxon>
        <taxon>Clupei</taxon>
        <taxon>Clupeiformes</taxon>
        <taxon>Clupeoidei</taxon>
        <taxon>Clupeidae</taxon>
        <taxon>Alosa</taxon>
    </lineage>
</organism>
<dbReference type="InterPro" id="IPR013783">
    <property type="entry name" value="Ig-like_fold"/>
</dbReference>
<dbReference type="AlphaFoldDB" id="A0AAV6GUB1"/>
<dbReference type="EMBL" id="JADWDJ010000007">
    <property type="protein sequence ID" value="KAG5278733.1"/>
    <property type="molecule type" value="Genomic_DNA"/>
</dbReference>
<dbReference type="PANTHER" id="PTHR46013:SF4">
    <property type="entry name" value="B-CELL RECEPTOR CD22-RELATED"/>
    <property type="match status" value="1"/>
</dbReference>
<dbReference type="PANTHER" id="PTHR46013">
    <property type="entry name" value="VASCULAR CELL ADHESION MOLECULE 1"/>
    <property type="match status" value="1"/>
</dbReference>
<feature type="domain" description="Ig-like" evidence="2">
    <location>
        <begin position="30"/>
        <end position="109"/>
    </location>
</feature>
<dbReference type="Proteomes" id="UP000823561">
    <property type="component" value="Chromosome 7"/>
</dbReference>
<accession>A0AAV6GUB1</accession>
<dbReference type="InterPro" id="IPR013151">
    <property type="entry name" value="Immunoglobulin_dom"/>
</dbReference>
<dbReference type="InterPro" id="IPR007110">
    <property type="entry name" value="Ig-like_dom"/>
</dbReference>
<dbReference type="Pfam" id="PF00047">
    <property type="entry name" value="ig"/>
    <property type="match status" value="1"/>
</dbReference>
<reference evidence="3" key="1">
    <citation type="submission" date="2020-10" db="EMBL/GenBank/DDBJ databases">
        <title>Chromosome-scale genome assembly of the Allis shad, Alosa alosa.</title>
        <authorList>
            <person name="Margot Z."/>
            <person name="Christophe K."/>
            <person name="Cabau C."/>
            <person name="Louis A."/>
            <person name="Berthelot C."/>
            <person name="Parey E."/>
            <person name="Roest Crollius H."/>
            <person name="Montfort J."/>
            <person name="Robinson-Rechavi M."/>
            <person name="Bucao C."/>
            <person name="Bouchez O."/>
            <person name="Gislard M."/>
            <person name="Lluch J."/>
            <person name="Milhes M."/>
            <person name="Lampietro C."/>
            <person name="Lopez Roques C."/>
            <person name="Donnadieu C."/>
            <person name="Braasch I."/>
            <person name="Desvignes T."/>
            <person name="Postlethwait J."/>
            <person name="Bobe J."/>
            <person name="Guiguen Y."/>
        </authorList>
    </citation>
    <scope>NUCLEOTIDE SEQUENCE</scope>
    <source>
        <strain evidence="3">M-15738</strain>
        <tissue evidence="3">Blood</tissue>
    </source>
</reference>
<protein>
    <recommendedName>
        <fullName evidence="2">Ig-like domain-containing protein</fullName>
    </recommendedName>
</protein>
<keyword evidence="4" id="KW-1185">Reference proteome</keyword>
<dbReference type="PROSITE" id="PS50835">
    <property type="entry name" value="IG_LIKE"/>
    <property type="match status" value="1"/>
</dbReference>
<dbReference type="SUPFAM" id="SSF48726">
    <property type="entry name" value="Immunoglobulin"/>
    <property type="match status" value="1"/>
</dbReference>
<comment type="caution">
    <text evidence="3">The sequence shown here is derived from an EMBL/GenBank/DDBJ whole genome shotgun (WGS) entry which is preliminary data.</text>
</comment>
<evidence type="ECO:0000256" key="1">
    <source>
        <dbReference type="ARBA" id="ARBA00023319"/>
    </source>
</evidence>
<proteinExistence type="predicted"/>
<keyword evidence="1" id="KW-0393">Immunoglobulin domain</keyword>
<dbReference type="CDD" id="cd00096">
    <property type="entry name" value="Ig"/>
    <property type="match status" value="1"/>
</dbReference>
<evidence type="ECO:0000259" key="2">
    <source>
        <dbReference type="PROSITE" id="PS50835"/>
    </source>
</evidence>
<gene>
    <name evidence="3" type="ORF">AALO_G00102160</name>
</gene>
<name>A0AAV6GUB1_9TELE</name>
<evidence type="ECO:0000313" key="4">
    <source>
        <dbReference type="Proteomes" id="UP000823561"/>
    </source>
</evidence>
<sequence>MDNLSDEDSGVYQFRFQTNLHSSWITANSAAILSVTDLQVKEETVEENQNLIKVSCSTSCSLGSQYVWYKNGQTLEHKTTASMQLDSTRPSEEGSYSCAVKGHRSPAVCECR</sequence>
<evidence type="ECO:0000313" key="3">
    <source>
        <dbReference type="EMBL" id="KAG5278733.1"/>
    </source>
</evidence>
<dbReference type="InterPro" id="IPR036179">
    <property type="entry name" value="Ig-like_dom_sf"/>
</dbReference>